<protein>
    <submittedName>
        <fullName evidence="2">Uncharacterized protein</fullName>
    </submittedName>
</protein>
<proteinExistence type="predicted"/>
<dbReference type="AlphaFoldDB" id="A0A518CW96"/>
<feature type="region of interest" description="Disordered" evidence="1">
    <location>
        <begin position="1"/>
        <end position="48"/>
    </location>
</feature>
<keyword evidence="3" id="KW-1185">Reference proteome</keyword>
<gene>
    <name evidence="2" type="ORF">Pla163_05670</name>
</gene>
<organism evidence="2 3">
    <name type="scientific">Rohdeia mirabilis</name>
    <dbReference type="NCBI Taxonomy" id="2528008"/>
    <lineage>
        <taxon>Bacteria</taxon>
        <taxon>Pseudomonadati</taxon>
        <taxon>Planctomycetota</taxon>
        <taxon>Planctomycetia</taxon>
        <taxon>Planctomycetia incertae sedis</taxon>
        <taxon>Rohdeia</taxon>
    </lineage>
</organism>
<accession>A0A518CW96</accession>
<dbReference type="Proteomes" id="UP000319342">
    <property type="component" value="Chromosome"/>
</dbReference>
<evidence type="ECO:0000256" key="1">
    <source>
        <dbReference type="SAM" id="MobiDB-lite"/>
    </source>
</evidence>
<evidence type="ECO:0000313" key="2">
    <source>
        <dbReference type="EMBL" id="QDU83468.1"/>
    </source>
</evidence>
<sequence>MIGTMVDSSEHDDEADASDDRARTTAERRPDDRGDDSRHAPADDSTARLDAALRLLQEAVFAARGGGPLAPTSDDPTRLGGCGLGAGPNLDVAVLGAGASETARAAAAFLWPAGLDESRAARVREVIAGWVKRQDGLDRRRNHFIKDFRGEHGFDRTTYSDEIRAAYEHGVEAVNADNRARHVEAAHAVLSA</sequence>
<feature type="compositionally biased region" description="Basic and acidic residues" evidence="1">
    <location>
        <begin position="18"/>
        <end position="47"/>
    </location>
</feature>
<dbReference type="EMBL" id="CP036290">
    <property type="protein sequence ID" value="QDU83468.1"/>
    <property type="molecule type" value="Genomic_DNA"/>
</dbReference>
<name>A0A518CW96_9BACT</name>
<reference evidence="2 3" key="1">
    <citation type="submission" date="2019-02" db="EMBL/GenBank/DDBJ databases">
        <title>Deep-cultivation of Planctomycetes and their phenomic and genomic characterization uncovers novel biology.</title>
        <authorList>
            <person name="Wiegand S."/>
            <person name="Jogler M."/>
            <person name="Boedeker C."/>
            <person name="Pinto D."/>
            <person name="Vollmers J."/>
            <person name="Rivas-Marin E."/>
            <person name="Kohn T."/>
            <person name="Peeters S.H."/>
            <person name="Heuer A."/>
            <person name="Rast P."/>
            <person name="Oberbeckmann S."/>
            <person name="Bunk B."/>
            <person name="Jeske O."/>
            <person name="Meyerdierks A."/>
            <person name="Storesund J.E."/>
            <person name="Kallscheuer N."/>
            <person name="Luecker S."/>
            <person name="Lage O.M."/>
            <person name="Pohl T."/>
            <person name="Merkel B.J."/>
            <person name="Hornburger P."/>
            <person name="Mueller R.-W."/>
            <person name="Bruemmer F."/>
            <person name="Labrenz M."/>
            <person name="Spormann A.M."/>
            <person name="Op den Camp H."/>
            <person name="Overmann J."/>
            <person name="Amann R."/>
            <person name="Jetten M.S.M."/>
            <person name="Mascher T."/>
            <person name="Medema M.H."/>
            <person name="Devos D.P."/>
            <person name="Kaster A.-K."/>
            <person name="Ovreas L."/>
            <person name="Rohde M."/>
            <person name="Galperin M.Y."/>
            <person name="Jogler C."/>
        </authorList>
    </citation>
    <scope>NUCLEOTIDE SEQUENCE [LARGE SCALE GENOMIC DNA]</scope>
    <source>
        <strain evidence="2 3">Pla163</strain>
    </source>
</reference>
<evidence type="ECO:0000313" key="3">
    <source>
        <dbReference type="Proteomes" id="UP000319342"/>
    </source>
</evidence>